<organism evidence="2 3">
    <name type="scientific">Pseudonocardia lutea</name>
    <dbReference type="NCBI Taxonomy" id="2172015"/>
    <lineage>
        <taxon>Bacteria</taxon>
        <taxon>Bacillati</taxon>
        <taxon>Actinomycetota</taxon>
        <taxon>Actinomycetes</taxon>
        <taxon>Pseudonocardiales</taxon>
        <taxon>Pseudonocardiaceae</taxon>
        <taxon>Pseudonocardia</taxon>
    </lineage>
</organism>
<evidence type="ECO:0000313" key="2">
    <source>
        <dbReference type="EMBL" id="MFC5948785.1"/>
    </source>
</evidence>
<comment type="caution">
    <text evidence="2">The sequence shown here is derived from an EMBL/GenBank/DDBJ whole genome shotgun (WGS) entry which is preliminary data.</text>
</comment>
<dbReference type="PANTHER" id="PTHR35400">
    <property type="entry name" value="SLR1083 PROTEIN"/>
    <property type="match status" value="1"/>
</dbReference>
<dbReference type="CDD" id="cd06260">
    <property type="entry name" value="DUF820-like"/>
    <property type="match status" value="1"/>
</dbReference>
<dbReference type="PANTHER" id="PTHR35400:SF3">
    <property type="entry name" value="SLL1072 PROTEIN"/>
    <property type="match status" value="1"/>
</dbReference>
<protein>
    <submittedName>
        <fullName evidence="2">Uma2 family endonuclease</fullName>
    </submittedName>
</protein>
<dbReference type="InterPro" id="IPR011335">
    <property type="entry name" value="Restrct_endonuc-II-like"/>
</dbReference>
<dbReference type="RefSeq" id="WP_379565853.1">
    <property type="nucleotide sequence ID" value="NZ_JBHSQK010000020.1"/>
</dbReference>
<dbReference type="Proteomes" id="UP001596119">
    <property type="component" value="Unassembled WGS sequence"/>
</dbReference>
<sequence>MTLSWPSHPLTLAEWEALPESDEFRLEMSEGMLVMAAKPVSRHQRANARLAAGLDDALPHELIPLVDVEVLLEAVPLTIRAPDVIVTRTALYEQNPPRYSASDVLLAVEILSDGTRRVDRVLKFSEYADAGIPQYWVVDLANPTVLTAYVLVDGDYDLAGEHRGQVTTEVSGVPVTLDLDRLTAR</sequence>
<dbReference type="Pfam" id="PF05685">
    <property type="entry name" value="Uma2"/>
    <property type="match status" value="1"/>
</dbReference>
<dbReference type="InterPro" id="IPR008538">
    <property type="entry name" value="Uma2"/>
</dbReference>
<dbReference type="InterPro" id="IPR012296">
    <property type="entry name" value="Nuclease_put_TT1808"/>
</dbReference>
<evidence type="ECO:0000259" key="1">
    <source>
        <dbReference type="Pfam" id="PF05685"/>
    </source>
</evidence>
<proteinExistence type="predicted"/>
<keyword evidence="2" id="KW-0540">Nuclease</keyword>
<evidence type="ECO:0000313" key="3">
    <source>
        <dbReference type="Proteomes" id="UP001596119"/>
    </source>
</evidence>
<keyword evidence="3" id="KW-1185">Reference proteome</keyword>
<gene>
    <name evidence="2" type="ORF">ACFQH9_10910</name>
</gene>
<feature type="domain" description="Putative restriction endonuclease" evidence="1">
    <location>
        <begin position="13"/>
        <end position="177"/>
    </location>
</feature>
<keyword evidence="2" id="KW-0255">Endonuclease</keyword>
<dbReference type="Gene3D" id="3.90.1570.10">
    <property type="entry name" value="tt1808, chain A"/>
    <property type="match status" value="1"/>
</dbReference>
<dbReference type="SUPFAM" id="SSF52980">
    <property type="entry name" value="Restriction endonuclease-like"/>
    <property type="match status" value="1"/>
</dbReference>
<dbReference type="EMBL" id="JBHSQK010000020">
    <property type="protein sequence ID" value="MFC5948785.1"/>
    <property type="molecule type" value="Genomic_DNA"/>
</dbReference>
<dbReference type="GO" id="GO:0004519">
    <property type="term" value="F:endonuclease activity"/>
    <property type="evidence" value="ECO:0007669"/>
    <property type="project" value="UniProtKB-KW"/>
</dbReference>
<name>A0ABW1I6H5_9PSEU</name>
<accession>A0ABW1I6H5</accession>
<keyword evidence="2" id="KW-0378">Hydrolase</keyword>
<reference evidence="3" key="1">
    <citation type="journal article" date="2019" name="Int. J. Syst. Evol. Microbiol.">
        <title>The Global Catalogue of Microorganisms (GCM) 10K type strain sequencing project: providing services to taxonomists for standard genome sequencing and annotation.</title>
        <authorList>
            <consortium name="The Broad Institute Genomics Platform"/>
            <consortium name="The Broad Institute Genome Sequencing Center for Infectious Disease"/>
            <person name="Wu L."/>
            <person name="Ma J."/>
        </authorList>
    </citation>
    <scope>NUCLEOTIDE SEQUENCE [LARGE SCALE GENOMIC DNA]</scope>
    <source>
        <strain evidence="3">CGMCC 4.7397</strain>
    </source>
</reference>